<keyword evidence="1" id="KW-0472">Membrane</keyword>
<evidence type="ECO:0000313" key="3">
    <source>
        <dbReference type="Proteomes" id="UP000091820"/>
    </source>
</evidence>
<keyword evidence="3" id="KW-1185">Reference proteome</keyword>
<protein>
    <submittedName>
        <fullName evidence="2">Uncharacterized protein</fullName>
    </submittedName>
</protein>
<name>A0A1A9X3C6_9MUSC</name>
<reference evidence="3" key="1">
    <citation type="submission" date="2014-03" db="EMBL/GenBank/DDBJ databases">
        <authorList>
            <person name="Aksoy S."/>
            <person name="Warren W."/>
            <person name="Wilson R.K."/>
        </authorList>
    </citation>
    <scope>NUCLEOTIDE SEQUENCE [LARGE SCALE GENOMIC DNA]</scope>
    <source>
        <strain evidence="3">IAEA</strain>
    </source>
</reference>
<reference evidence="2" key="2">
    <citation type="submission" date="2020-05" db="UniProtKB">
        <authorList>
            <consortium name="EnsemblMetazoa"/>
        </authorList>
    </citation>
    <scope>IDENTIFICATION</scope>
    <source>
        <strain evidence="2">IAEA</strain>
    </source>
</reference>
<keyword evidence="1" id="KW-1133">Transmembrane helix</keyword>
<dbReference type="EnsemblMetazoa" id="GBRI042763-RA">
    <property type="protein sequence ID" value="GBRI042763-PA"/>
    <property type="gene ID" value="GBRI042763"/>
</dbReference>
<dbReference type="Proteomes" id="UP000091820">
    <property type="component" value="Unassembled WGS sequence"/>
</dbReference>
<organism evidence="2 3">
    <name type="scientific">Glossina brevipalpis</name>
    <dbReference type="NCBI Taxonomy" id="37001"/>
    <lineage>
        <taxon>Eukaryota</taxon>
        <taxon>Metazoa</taxon>
        <taxon>Ecdysozoa</taxon>
        <taxon>Arthropoda</taxon>
        <taxon>Hexapoda</taxon>
        <taxon>Insecta</taxon>
        <taxon>Pterygota</taxon>
        <taxon>Neoptera</taxon>
        <taxon>Endopterygota</taxon>
        <taxon>Diptera</taxon>
        <taxon>Brachycera</taxon>
        <taxon>Muscomorpha</taxon>
        <taxon>Hippoboscoidea</taxon>
        <taxon>Glossinidae</taxon>
        <taxon>Glossina</taxon>
    </lineage>
</organism>
<proteinExistence type="predicted"/>
<evidence type="ECO:0000256" key="1">
    <source>
        <dbReference type="SAM" id="Phobius"/>
    </source>
</evidence>
<feature type="transmembrane region" description="Helical" evidence="1">
    <location>
        <begin position="62"/>
        <end position="85"/>
    </location>
</feature>
<dbReference type="VEuPathDB" id="VectorBase:GBRI042763"/>
<evidence type="ECO:0000313" key="2">
    <source>
        <dbReference type="EnsemblMetazoa" id="GBRI042763-PA"/>
    </source>
</evidence>
<sequence>MYQYGSFKINNIAENIEFRVTCTICVIVAKCWYHFCKRFGTGPLVGIDGSATMTALCANLRLFVAICGSHFFFITGANSSWLIFIGRPNNTLSIKLVEGSASISSECSHCVRRESQDMEAKALRILAADLSTTTRLCMASLARPTLDSLPS</sequence>
<dbReference type="AlphaFoldDB" id="A0A1A9X3C6"/>
<keyword evidence="1" id="KW-0812">Transmembrane</keyword>
<accession>A0A1A9X3C6</accession>